<comment type="subcellular location">
    <subcellularLocation>
        <location evidence="4">Cytoplasm</location>
    </subcellularLocation>
</comment>
<dbReference type="NCBIfam" id="NF010738">
    <property type="entry name" value="PRK14140.1"/>
    <property type="match status" value="1"/>
</dbReference>
<dbReference type="EMBL" id="JBHRXV010000007">
    <property type="protein sequence ID" value="MFC3712727.1"/>
    <property type="molecule type" value="Genomic_DNA"/>
</dbReference>
<dbReference type="InterPro" id="IPR000740">
    <property type="entry name" value="GrpE"/>
</dbReference>
<evidence type="ECO:0000256" key="7">
    <source>
        <dbReference type="SAM" id="MobiDB-lite"/>
    </source>
</evidence>
<evidence type="ECO:0000256" key="5">
    <source>
        <dbReference type="RuleBase" id="RU000639"/>
    </source>
</evidence>
<dbReference type="CDD" id="cd00446">
    <property type="entry name" value="GrpE"/>
    <property type="match status" value="1"/>
</dbReference>
<dbReference type="InterPro" id="IPR009012">
    <property type="entry name" value="GrpE_head"/>
</dbReference>
<evidence type="ECO:0000256" key="1">
    <source>
        <dbReference type="ARBA" id="ARBA00009054"/>
    </source>
</evidence>
<dbReference type="RefSeq" id="WP_380860181.1">
    <property type="nucleotide sequence ID" value="NZ_JBHRXV010000007.1"/>
</dbReference>
<accession>A0ABV7XBT1</accession>
<comment type="caution">
    <text evidence="8">The sequence shown here is derived from an EMBL/GenBank/DDBJ whole genome shotgun (WGS) entry which is preliminary data.</text>
</comment>
<dbReference type="InterPro" id="IPR013805">
    <property type="entry name" value="GrpE_CC"/>
</dbReference>
<evidence type="ECO:0000313" key="9">
    <source>
        <dbReference type="Proteomes" id="UP001595615"/>
    </source>
</evidence>
<evidence type="ECO:0000256" key="6">
    <source>
        <dbReference type="RuleBase" id="RU004478"/>
    </source>
</evidence>
<evidence type="ECO:0000256" key="4">
    <source>
        <dbReference type="HAMAP-Rule" id="MF_01151"/>
    </source>
</evidence>
<dbReference type="PANTHER" id="PTHR21237:SF23">
    <property type="entry name" value="GRPE PROTEIN HOMOLOG, MITOCHONDRIAL"/>
    <property type="match status" value="1"/>
</dbReference>
<keyword evidence="9" id="KW-1185">Reference proteome</keyword>
<evidence type="ECO:0000256" key="2">
    <source>
        <dbReference type="ARBA" id="ARBA00023016"/>
    </source>
</evidence>
<comment type="subunit">
    <text evidence="4">Homodimer.</text>
</comment>
<gene>
    <name evidence="4 8" type="primary">grpE</name>
    <name evidence="8" type="ORF">ACFOMD_09110</name>
</gene>
<reference evidence="9" key="1">
    <citation type="journal article" date="2019" name="Int. J. Syst. Evol. Microbiol.">
        <title>The Global Catalogue of Microorganisms (GCM) 10K type strain sequencing project: providing services to taxonomists for standard genome sequencing and annotation.</title>
        <authorList>
            <consortium name="The Broad Institute Genomics Platform"/>
            <consortium name="The Broad Institute Genome Sequencing Center for Infectious Disease"/>
            <person name="Wu L."/>
            <person name="Ma J."/>
        </authorList>
    </citation>
    <scope>NUCLEOTIDE SEQUENCE [LARGE SCALE GENOMIC DNA]</scope>
    <source>
        <strain evidence="9">KCTC 42644</strain>
    </source>
</reference>
<dbReference type="NCBIfam" id="NF010739">
    <property type="entry name" value="PRK14141.1"/>
    <property type="match status" value="1"/>
</dbReference>
<keyword evidence="4" id="KW-0963">Cytoplasm</keyword>
<organism evidence="8 9">
    <name type="scientific">Sphingoaurantiacus capsulatus</name>
    <dbReference type="NCBI Taxonomy" id="1771310"/>
    <lineage>
        <taxon>Bacteria</taxon>
        <taxon>Pseudomonadati</taxon>
        <taxon>Pseudomonadota</taxon>
        <taxon>Alphaproteobacteria</taxon>
        <taxon>Sphingomonadales</taxon>
        <taxon>Sphingosinicellaceae</taxon>
        <taxon>Sphingoaurantiacus</taxon>
    </lineage>
</organism>
<feature type="compositionally biased region" description="Acidic residues" evidence="7">
    <location>
        <begin position="9"/>
        <end position="19"/>
    </location>
</feature>
<name>A0ABV7XBT1_9SPHN</name>
<feature type="region of interest" description="Disordered" evidence="7">
    <location>
        <begin position="1"/>
        <end position="27"/>
    </location>
</feature>
<dbReference type="SUPFAM" id="SSF58014">
    <property type="entry name" value="Coiled-coil domain of nucleotide exchange factor GrpE"/>
    <property type="match status" value="1"/>
</dbReference>
<comment type="similarity">
    <text evidence="1 4 6">Belongs to the GrpE family.</text>
</comment>
<dbReference type="Gene3D" id="3.90.20.20">
    <property type="match status" value="1"/>
</dbReference>
<dbReference type="PANTHER" id="PTHR21237">
    <property type="entry name" value="GRPE PROTEIN"/>
    <property type="match status" value="1"/>
</dbReference>
<evidence type="ECO:0000256" key="3">
    <source>
        <dbReference type="ARBA" id="ARBA00023186"/>
    </source>
</evidence>
<evidence type="ECO:0000313" key="8">
    <source>
        <dbReference type="EMBL" id="MFC3712727.1"/>
    </source>
</evidence>
<dbReference type="Pfam" id="PF01025">
    <property type="entry name" value="GrpE"/>
    <property type="match status" value="1"/>
</dbReference>
<comment type="function">
    <text evidence="4 5">Participates actively in the response to hyperosmotic and heat shock by preventing the aggregation of stress-denatured proteins, in association with DnaK and GrpE. It is the nucleotide exchange factor for DnaK and may function as a thermosensor. Unfolded proteins bind initially to DnaJ; upon interaction with the DnaJ-bound protein, DnaK hydrolyzes its bound ATP, resulting in the formation of a stable complex. GrpE releases ADP from DnaK; ATP binding to DnaK triggers the release of the substrate protein, thus completing the reaction cycle. Several rounds of ATP-dependent interactions between DnaJ, DnaK and GrpE are required for fully efficient folding.</text>
</comment>
<dbReference type="PRINTS" id="PR00773">
    <property type="entry name" value="GRPEPROTEIN"/>
</dbReference>
<dbReference type="SUPFAM" id="SSF51064">
    <property type="entry name" value="Head domain of nucleotide exchange factor GrpE"/>
    <property type="match status" value="1"/>
</dbReference>
<proteinExistence type="inferred from homology"/>
<sequence length="175" mass="19522">MNDPTTNPENEDLLPEDQAAEAPAEATRDAEIADLKDRLLRQAAETENVRRRLDREKRDATAYAVTGFARDLLGVVDNLRRALDAIPAEARENETVKTVVTGVEMTERELVNTLARHGVTRIESQGEKLDPNRHQAMIEVEHDAEAGTIVQELQAGYMLKDRLLRPAMVSVARAK</sequence>
<keyword evidence="2 4" id="KW-0346">Stress response</keyword>
<dbReference type="HAMAP" id="MF_01151">
    <property type="entry name" value="GrpE"/>
    <property type="match status" value="1"/>
</dbReference>
<dbReference type="PROSITE" id="PS01071">
    <property type="entry name" value="GRPE"/>
    <property type="match status" value="1"/>
</dbReference>
<protein>
    <recommendedName>
        <fullName evidence="4 5">Protein GrpE</fullName>
    </recommendedName>
    <alternativeName>
        <fullName evidence="4">HSP-70 cofactor</fullName>
    </alternativeName>
</protein>
<dbReference type="Proteomes" id="UP001595615">
    <property type="component" value="Unassembled WGS sequence"/>
</dbReference>
<keyword evidence="3 4" id="KW-0143">Chaperone</keyword>
<dbReference type="Gene3D" id="2.30.22.10">
    <property type="entry name" value="Head domain of nucleotide exchange factor GrpE"/>
    <property type="match status" value="1"/>
</dbReference>